<evidence type="ECO:0000313" key="3">
    <source>
        <dbReference type="EMBL" id="KAB5527211.1"/>
    </source>
</evidence>
<dbReference type="Proteomes" id="UP000326939">
    <property type="component" value="Chromosome 14"/>
</dbReference>
<keyword evidence="2" id="KW-0472">Membrane</keyword>
<dbReference type="AlphaFoldDB" id="A0A5N5K6V1"/>
<feature type="transmembrane region" description="Helical" evidence="2">
    <location>
        <begin position="58"/>
        <end position="82"/>
    </location>
</feature>
<reference evidence="4" key="1">
    <citation type="journal article" date="2019" name="Gigascience">
        <title>De novo genome assembly of the endangered Acer yangbiense, a plant species with extremely small populations endemic to Yunnan Province, China.</title>
        <authorList>
            <person name="Yang J."/>
            <person name="Wariss H.M."/>
            <person name="Tao L."/>
            <person name="Zhang R."/>
            <person name="Yun Q."/>
            <person name="Hollingsworth P."/>
            <person name="Dao Z."/>
            <person name="Luo G."/>
            <person name="Guo H."/>
            <person name="Ma Y."/>
            <person name="Sun W."/>
        </authorList>
    </citation>
    <scope>NUCLEOTIDE SEQUENCE [LARGE SCALE GENOMIC DNA]</scope>
    <source>
        <strain evidence="4">cv. br00</strain>
    </source>
</reference>
<keyword evidence="2" id="KW-1133">Transmembrane helix</keyword>
<organism evidence="3 4">
    <name type="scientific">Salix brachista</name>
    <dbReference type="NCBI Taxonomy" id="2182728"/>
    <lineage>
        <taxon>Eukaryota</taxon>
        <taxon>Viridiplantae</taxon>
        <taxon>Streptophyta</taxon>
        <taxon>Embryophyta</taxon>
        <taxon>Tracheophyta</taxon>
        <taxon>Spermatophyta</taxon>
        <taxon>Magnoliopsida</taxon>
        <taxon>eudicotyledons</taxon>
        <taxon>Gunneridae</taxon>
        <taxon>Pentapetalae</taxon>
        <taxon>rosids</taxon>
        <taxon>fabids</taxon>
        <taxon>Malpighiales</taxon>
        <taxon>Salicaceae</taxon>
        <taxon>Saliceae</taxon>
        <taxon>Salix</taxon>
    </lineage>
</organism>
<gene>
    <name evidence="3" type="ORF">DKX38_021058</name>
</gene>
<evidence type="ECO:0000256" key="1">
    <source>
        <dbReference type="SAM" id="MobiDB-lite"/>
    </source>
</evidence>
<feature type="compositionally biased region" description="Acidic residues" evidence="1">
    <location>
        <begin position="186"/>
        <end position="195"/>
    </location>
</feature>
<evidence type="ECO:0000256" key="2">
    <source>
        <dbReference type="SAM" id="Phobius"/>
    </source>
</evidence>
<dbReference type="PANTHER" id="PTHR34680">
    <property type="entry name" value="EXPRESSED PROTEIN"/>
    <property type="match status" value="1"/>
</dbReference>
<proteinExistence type="predicted"/>
<comment type="caution">
    <text evidence="3">The sequence shown here is derived from an EMBL/GenBank/DDBJ whole genome shotgun (WGS) entry which is preliminary data.</text>
</comment>
<keyword evidence="4" id="KW-1185">Reference proteome</keyword>
<evidence type="ECO:0000313" key="4">
    <source>
        <dbReference type="Proteomes" id="UP000326939"/>
    </source>
</evidence>
<dbReference type="PANTHER" id="PTHR34680:SF3">
    <property type="entry name" value="EXPRESSED PROTEIN"/>
    <property type="match status" value="1"/>
</dbReference>
<keyword evidence="2" id="KW-0812">Transmembrane</keyword>
<feature type="region of interest" description="Disordered" evidence="1">
    <location>
        <begin position="170"/>
        <end position="201"/>
    </location>
</feature>
<name>A0A5N5K6V1_9ROSI</name>
<protein>
    <submittedName>
        <fullName evidence="3">Uncharacterized protein</fullName>
    </submittedName>
</protein>
<accession>A0A5N5K6V1</accession>
<dbReference type="EMBL" id="VDCV01000014">
    <property type="protein sequence ID" value="KAB5527211.1"/>
    <property type="molecule type" value="Genomic_DNA"/>
</dbReference>
<sequence>MRIRKNGKFSPLMFLQSTLGPRQAVPKTICQLNQSPWDVIPLSKEICSPSFHQIRLMYLSQFILSLFGSLLNGVLVLHILFLSLEKEMIIGLLGRKASGDHLLAPFNEPFIRKPVTRAIKGQTRTTNTGHCSSSNANQFYYYSGFGPWRGRRRERGESEVKETCDPVTVNGAAQKTTPNPIPIIYIDDDSEEDDSDSKIEM</sequence>